<feature type="compositionally biased region" description="Basic and acidic residues" evidence="1">
    <location>
        <begin position="441"/>
        <end position="452"/>
    </location>
</feature>
<feature type="compositionally biased region" description="Polar residues" evidence="1">
    <location>
        <begin position="590"/>
        <end position="601"/>
    </location>
</feature>
<proteinExistence type="predicted"/>
<dbReference type="GeneID" id="108630134"/>
<dbReference type="PROSITE" id="PS00028">
    <property type="entry name" value="ZINC_FINGER_C2H2_1"/>
    <property type="match status" value="1"/>
</dbReference>
<gene>
    <name evidence="4" type="primary">LOC108630134</name>
</gene>
<reference evidence="4" key="1">
    <citation type="submission" date="2025-08" db="UniProtKB">
        <authorList>
            <consortium name="RefSeq"/>
        </authorList>
    </citation>
    <scope>IDENTIFICATION</scope>
    <source>
        <tissue evidence="4">Whole body</tissue>
    </source>
</reference>
<accession>A0AAJ7SA09</accession>
<feature type="compositionally biased region" description="Basic and acidic residues" evidence="1">
    <location>
        <begin position="712"/>
        <end position="722"/>
    </location>
</feature>
<feature type="region of interest" description="Disordered" evidence="1">
    <location>
        <begin position="745"/>
        <end position="1009"/>
    </location>
</feature>
<feature type="compositionally biased region" description="Basic and acidic residues" evidence="1">
    <location>
        <begin position="604"/>
        <end position="616"/>
    </location>
</feature>
<protein>
    <submittedName>
        <fullName evidence="4">Titin homolog</fullName>
    </submittedName>
</protein>
<feature type="domain" description="C2H2-type" evidence="2">
    <location>
        <begin position="628"/>
        <end position="648"/>
    </location>
</feature>
<feature type="compositionally biased region" description="Basic and acidic residues" evidence="1">
    <location>
        <begin position="459"/>
        <end position="481"/>
    </location>
</feature>
<organism evidence="3 4">
    <name type="scientific">Ceratina calcarata</name>
    <dbReference type="NCBI Taxonomy" id="156304"/>
    <lineage>
        <taxon>Eukaryota</taxon>
        <taxon>Metazoa</taxon>
        <taxon>Ecdysozoa</taxon>
        <taxon>Arthropoda</taxon>
        <taxon>Hexapoda</taxon>
        <taxon>Insecta</taxon>
        <taxon>Pterygota</taxon>
        <taxon>Neoptera</taxon>
        <taxon>Endopterygota</taxon>
        <taxon>Hymenoptera</taxon>
        <taxon>Apocrita</taxon>
        <taxon>Aculeata</taxon>
        <taxon>Apoidea</taxon>
        <taxon>Anthophila</taxon>
        <taxon>Apidae</taxon>
        <taxon>Ceratina</taxon>
        <taxon>Zadontomerus</taxon>
    </lineage>
</organism>
<feature type="compositionally biased region" description="Basic and acidic residues" evidence="1">
    <location>
        <begin position="392"/>
        <end position="413"/>
    </location>
</feature>
<evidence type="ECO:0000313" key="3">
    <source>
        <dbReference type="Proteomes" id="UP000694925"/>
    </source>
</evidence>
<feature type="compositionally biased region" description="Basic and acidic residues" evidence="1">
    <location>
        <begin position="898"/>
        <end position="952"/>
    </location>
</feature>
<evidence type="ECO:0000259" key="2">
    <source>
        <dbReference type="PROSITE" id="PS00028"/>
    </source>
</evidence>
<sequence length="1125" mass="128658">MAGIKDPTEPPKVEQLNQEGERVNAIVKRSLADLTNIYMEDFFQFSRDMTQSFRLMLDNLRIRFEQFRDENQSIFDLFSIAQLQKWTQREHCLPEWLTIVVLFVQPTKGSFWTRPTTNRYANGLNAVCTTSLIPAVDRASIKVCHKCAFEFNQCSSFLKKYEQYRRSGTNNKKGCVICRQTEKTKPIFDLSDDTNFQQKSFNKIQKVLNNEFETSIEDFKFMCIACLYATDVLLDLQHICKRTSTHLTDITNKEIDYLTFPKTDTAIASRKTTSTESSKVTLQELENKMIRTRSRNNKSNDEESQKKTRERCNVCHGFIDLLTKRGRLIVDVVSGVCATCQHKGRKSERLTKLTKKQNFSGTKDCAVYLKDVLKNNETKEQQVNKIEEDIEDSKTSVVKEKNSKPEKKFEKKEKRSKKRLVETENEDTSNEEVPKKKKQKTAKESKEHQVHEVDEDLEESSKTIAVKEKDSKIEKTSEKKEKRSVKRSVETENEDTSSEDVPKKKKLKAVEDPSNDSDSSSIGLRMRQFRRRNVEPVSKPARLTRRQQVIASSLTDAETNKEEDRLRTKRNLKGIDESGKSSTQKRKRIVSTSSSSDPTEQTESETKNARSTVESDKEDIFRTETYICDECGASYENKLISLSHKLSHYKQLKLQLPRINPESLLKGASDACKVDDQIEEPLDNIRITIDDDEEEVAINENKSVHNDSSVGDDTKDVPRRETIEEDNVDMTLVMKDDDDVETQKDTTFVEDVDTNTNNSLTQDKNKKVDDKRRSNETNENNNDKPDKSLMEAEDVNKTSEEEQSVMNGHIEDVQEQSKVVERDGDTENKSMAENKENESMVEDKENESTVEDKENKSIAEDEGNKSMVEDKENKKNKENKSTIEDKENIENIDQAEEETLRENNEKEGEIEAVQKEREIEQTEKDKHAIGDIENDEKEKENKMVEPEQRNLDKPSTNIDNSIVVEDDSPKESNENDSEIQELDNGVDVQSDQMGTSKKKSLESEKMESAKGNVIDICDSDSQDSVVLQAELNIVEDEDTVIVLEDEKGKRKKSMSDSANAAAEVLQEVLDLASAEFQKRLENMNTNNEDDAVEAETLENISREVNNGVDTLGSEGTKSGSSNLVE</sequence>
<evidence type="ECO:0000256" key="1">
    <source>
        <dbReference type="SAM" id="MobiDB-lite"/>
    </source>
</evidence>
<feature type="region of interest" description="Disordered" evidence="1">
    <location>
        <begin position="1098"/>
        <end position="1125"/>
    </location>
</feature>
<dbReference type="Proteomes" id="UP000694925">
    <property type="component" value="Unplaced"/>
</dbReference>
<feature type="compositionally biased region" description="Basic and acidic residues" evidence="1">
    <location>
        <begin position="763"/>
        <end position="800"/>
    </location>
</feature>
<dbReference type="AlphaFoldDB" id="A0AAJ7SA09"/>
<dbReference type="RefSeq" id="XP_026673623.1">
    <property type="nucleotide sequence ID" value="XM_026817822.1"/>
</dbReference>
<evidence type="ECO:0000313" key="4">
    <source>
        <dbReference type="RefSeq" id="XP_026673623.1"/>
    </source>
</evidence>
<dbReference type="KEGG" id="ccal:108630134"/>
<feature type="compositionally biased region" description="Basic and acidic residues" evidence="1">
    <location>
        <begin position="818"/>
        <end position="889"/>
    </location>
</feature>
<feature type="region of interest" description="Disordered" evidence="1">
    <location>
        <begin position="700"/>
        <end position="727"/>
    </location>
</feature>
<keyword evidence="3" id="KW-1185">Reference proteome</keyword>
<feature type="compositionally biased region" description="Polar residues" evidence="1">
    <location>
        <begin position="546"/>
        <end position="557"/>
    </location>
</feature>
<dbReference type="InterPro" id="IPR013087">
    <property type="entry name" value="Znf_C2H2_type"/>
</dbReference>
<feature type="region of interest" description="Disordered" evidence="1">
    <location>
        <begin position="392"/>
        <end position="616"/>
    </location>
</feature>
<feature type="compositionally biased region" description="Basic and acidic residues" evidence="1">
    <location>
        <begin position="999"/>
        <end position="1008"/>
    </location>
</feature>
<name>A0AAJ7SA09_9HYME</name>